<dbReference type="InterPro" id="IPR041286">
    <property type="entry name" value="MBG_2"/>
</dbReference>
<dbReference type="Pfam" id="PF13585">
    <property type="entry name" value="CHU_C"/>
    <property type="match status" value="1"/>
</dbReference>
<accession>A0A1I7DRC1</accession>
<dbReference type="InterPro" id="IPR043772">
    <property type="entry name" value="MBG_3"/>
</dbReference>
<feature type="domain" description="MBG" evidence="2">
    <location>
        <begin position="175"/>
        <end position="242"/>
    </location>
</feature>
<feature type="domain" description="MBG" evidence="1">
    <location>
        <begin position="536"/>
        <end position="599"/>
    </location>
</feature>
<protein>
    <submittedName>
        <fullName evidence="3">Gliding motility-associated C-terminal domain-containing protein</fullName>
    </submittedName>
</protein>
<dbReference type="InterPro" id="IPR026341">
    <property type="entry name" value="T9SS_type_B"/>
</dbReference>
<sequence>GSQEVTATITGDNYTSLVLTADLEVTPATVTDITFADDSFVYDGTAKSLVIAGTLPEGTSVSYSNNSRTDVGSQEVTATITGDNYTSLVLTADLTITPATITGVTFENGSFVFDGTEKSLAITGILSDGTSVSYASNSRTNVGTQEVTATITGSNYNTLVLTADLTITPADITGITLEDGSFVYDGTAKALAISGTLPDGTSVAYSDNSRTDVGSQEVTATITGSNHTTLVLTADLTITPATVTDITFEDESFVYDGTAKSLVIAGILPEGTSVSYSNNFRTDVGTQEVTATITGSNYNTQVLTADLTITPAEVDGVIFEDASFVFDGIAKSLAITGTLPDGTSVAYTNNSRTDVGTQQVTATITGSNYNTLELTADLTITPADITGISFDDASFVFDGTVKTLVIIGTLPEGTSVSYANNSRTDVGSQEVTATITGDNYTTLVLTADLTITPATIRGITFEDESFVYDGTAKSLAISGTLPEGTTVNYTDNSWTDVGRQEVTATISGANYTTLALTADLSVTQATLKIMMDEGLNKVVGEADPELTYTAAGFAMGEDEGILGGSPERESGEEVGTYAIGIGSLTTGDNYTIDFVGAEFEILMAEVDEPDTITGFVAQSLEVLWGTPETELNLPVETVVITSAGEFVNLAVEWDLMGYEPLEAGISSYFGVIEIPSGLINPDELQPTLEITVFAKPAPEDIILSANSFVAAPDQFFQEIGAFTVIDPTDNVHTLSLPDGVQDNGYFEVLDGILFWSSGEQAEGRTDFTILLRVTDRVGNVLEKDFQITRERTPLEQLEIANTFTPNGDGINDTWGVPALRYYSGVRISVFAVGGDRMFYTEDADVRWDGVFNSKEMPVGAYLYVIEVGETGEVKRGMLNLLSK</sequence>
<dbReference type="Proteomes" id="UP000199673">
    <property type="component" value="Unassembled WGS sequence"/>
</dbReference>
<keyword evidence="4" id="KW-1185">Reference proteome</keyword>
<evidence type="ECO:0000259" key="1">
    <source>
        <dbReference type="Pfam" id="PF18676"/>
    </source>
</evidence>
<name>A0A1I7DRC1_9BACT</name>
<evidence type="ECO:0000259" key="2">
    <source>
        <dbReference type="Pfam" id="PF18887"/>
    </source>
</evidence>
<evidence type="ECO:0000313" key="4">
    <source>
        <dbReference type="Proteomes" id="UP000199673"/>
    </source>
</evidence>
<dbReference type="RefSeq" id="WP_091697194.1">
    <property type="nucleotide sequence ID" value="NZ_FPBF01000007.1"/>
</dbReference>
<dbReference type="STRING" id="305507.SAMN04489724_4338"/>
<dbReference type="NCBIfam" id="TIGR04131">
    <property type="entry name" value="Bac_Flav_CTERM"/>
    <property type="match status" value="1"/>
</dbReference>
<feature type="domain" description="MBG" evidence="2">
    <location>
        <begin position="319"/>
        <end position="383"/>
    </location>
</feature>
<feature type="domain" description="MBG" evidence="2">
    <location>
        <begin position="388"/>
        <end position="455"/>
    </location>
</feature>
<evidence type="ECO:0000313" key="3">
    <source>
        <dbReference type="EMBL" id="SFU14258.1"/>
    </source>
</evidence>
<feature type="domain" description="MBG" evidence="2">
    <location>
        <begin position="245"/>
        <end position="312"/>
    </location>
</feature>
<dbReference type="Pfam" id="PF18887">
    <property type="entry name" value="MBG_3"/>
    <property type="match status" value="6"/>
</dbReference>
<feature type="non-terminal residue" evidence="3">
    <location>
        <position position="1"/>
    </location>
</feature>
<reference evidence="4" key="1">
    <citation type="submission" date="2016-10" db="EMBL/GenBank/DDBJ databases">
        <authorList>
            <person name="Varghese N."/>
            <person name="Submissions S."/>
        </authorList>
    </citation>
    <scope>NUCLEOTIDE SEQUENCE [LARGE SCALE GENOMIC DNA]</scope>
    <source>
        <strain evidence="4">DSM 23445</strain>
    </source>
</reference>
<dbReference type="EMBL" id="FPBF01000007">
    <property type="protein sequence ID" value="SFU14258.1"/>
    <property type="molecule type" value="Genomic_DNA"/>
</dbReference>
<dbReference type="AlphaFoldDB" id="A0A1I7DRC1"/>
<organism evidence="3 4">
    <name type="scientific">Algoriphagus locisalis</name>
    <dbReference type="NCBI Taxonomy" id="305507"/>
    <lineage>
        <taxon>Bacteria</taxon>
        <taxon>Pseudomonadati</taxon>
        <taxon>Bacteroidota</taxon>
        <taxon>Cytophagia</taxon>
        <taxon>Cytophagales</taxon>
        <taxon>Cyclobacteriaceae</taxon>
        <taxon>Algoriphagus</taxon>
    </lineage>
</organism>
<feature type="domain" description="MBG" evidence="2">
    <location>
        <begin position="459"/>
        <end position="526"/>
    </location>
</feature>
<proteinExistence type="predicted"/>
<feature type="domain" description="MBG" evidence="2">
    <location>
        <begin position="32"/>
        <end position="100"/>
    </location>
</feature>
<dbReference type="OrthoDB" id="1097758at2"/>
<gene>
    <name evidence="3" type="ORF">SAMN04489724_4338</name>
</gene>
<dbReference type="Pfam" id="PF18676">
    <property type="entry name" value="MBG_2"/>
    <property type="match status" value="1"/>
</dbReference>